<dbReference type="InterPro" id="IPR036028">
    <property type="entry name" value="SH3-like_dom_sf"/>
</dbReference>
<dbReference type="SMART" id="SM00326">
    <property type="entry name" value="SH3"/>
    <property type="match status" value="2"/>
</dbReference>
<dbReference type="CDD" id="cd09941">
    <property type="entry name" value="SH2_Grb2_like"/>
    <property type="match status" value="1"/>
</dbReference>
<reference evidence="4" key="1">
    <citation type="submission" date="2022-03" db="EMBL/GenBank/DDBJ databases">
        <authorList>
            <person name="Martin C."/>
        </authorList>
    </citation>
    <scope>NUCLEOTIDE SEQUENCE</scope>
</reference>
<keyword evidence="1" id="KW-0728">SH3 domain</keyword>
<keyword evidence="2" id="KW-0677">Repeat</keyword>
<dbReference type="InterPro" id="IPR000980">
    <property type="entry name" value="SH2"/>
</dbReference>
<dbReference type="Pfam" id="PF00017">
    <property type="entry name" value="SH2"/>
    <property type="match status" value="1"/>
</dbReference>
<dbReference type="SUPFAM" id="SSF50044">
    <property type="entry name" value="SH3-domain"/>
    <property type="match status" value="2"/>
</dbReference>
<comment type="caution">
    <text evidence="4">The sequence shown here is derived from an EMBL/GenBank/DDBJ whole genome shotgun (WGS) entry which is preliminary data.</text>
</comment>
<evidence type="ECO:0000313" key="4">
    <source>
        <dbReference type="EMBL" id="CAH1794711.1"/>
    </source>
</evidence>
<dbReference type="Pfam" id="PF00018">
    <property type="entry name" value="SH3_1"/>
    <property type="match status" value="2"/>
</dbReference>
<dbReference type="PANTHER" id="PTHR46037">
    <property type="entry name" value="PROTEIN ENHANCER OF SEVENLESS 2B"/>
    <property type="match status" value="1"/>
</dbReference>
<dbReference type="SMART" id="SM00252">
    <property type="entry name" value="SH2"/>
    <property type="match status" value="1"/>
</dbReference>
<dbReference type="SUPFAM" id="SSF55550">
    <property type="entry name" value="SH2 domain"/>
    <property type="match status" value="1"/>
</dbReference>
<dbReference type="AlphaFoldDB" id="A0A8J1U8A9"/>
<dbReference type="Gene3D" id="2.30.30.40">
    <property type="entry name" value="SH3 Domains"/>
    <property type="match status" value="2"/>
</dbReference>
<evidence type="ECO:0000313" key="5">
    <source>
        <dbReference type="Proteomes" id="UP000749559"/>
    </source>
</evidence>
<evidence type="ECO:0000256" key="3">
    <source>
        <dbReference type="ARBA" id="ARBA00022999"/>
    </source>
</evidence>
<organism evidence="4 5">
    <name type="scientific">Owenia fusiformis</name>
    <name type="common">Polychaete worm</name>
    <dbReference type="NCBI Taxonomy" id="6347"/>
    <lineage>
        <taxon>Eukaryota</taxon>
        <taxon>Metazoa</taxon>
        <taxon>Spiralia</taxon>
        <taxon>Lophotrochozoa</taxon>
        <taxon>Annelida</taxon>
        <taxon>Polychaeta</taxon>
        <taxon>Sedentaria</taxon>
        <taxon>Canalipalpata</taxon>
        <taxon>Sabellida</taxon>
        <taxon>Oweniida</taxon>
        <taxon>Oweniidae</taxon>
        <taxon>Owenia</taxon>
    </lineage>
</organism>
<accession>A0A8J1U8A9</accession>
<evidence type="ECO:0000256" key="1">
    <source>
        <dbReference type="ARBA" id="ARBA00022443"/>
    </source>
</evidence>
<dbReference type="InterPro" id="IPR001452">
    <property type="entry name" value="SH3_domain"/>
</dbReference>
<dbReference type="CDD" id="cd11804">
    <property type="entry name" value="SH3_GRB2_like_N"/>
    <property type="match status" value="1"/>
</dbReference>
<keyword evidence="3" id="KW-0727">SH2 domain</keyword>
<protein>
    <submittedName>
        <fullName evidence="4">Uncharacterized protein</fullName>
    </submittedName>
</protein>
<dbReference type="PRINTS" id="PR00401">
    <property type="entry name" value="SH2DOMAIN"/>
</dbReference>
<dbReference type="PROSITE" id="PS50002">
    <property type="entry name" value="SH3"/>
    <property type="match status" value="2"/>
</dbReference>
<dbReference type="Proteomes" id="UP000749559">
    <property type="component" value="Unassembled WGS sequence"/>
</dbReference>
<dbReference type="PROSITE" id="PS50001">
    <property type="entry name" value="SH2"/>
    <property type="match status" value="1"/>
</dbReference>
<keyword evidence="5" id="KW-1185">Reference proteome</keyword>
<sequence>MEAVSKHDFNATAEDELSFKKGTTLKILNMEDDKNWFKAEKDGKEGFIPSNYIQMKPHPWYLGKISRNEAERLLLEHNASQALTQPDGAFLVRPSESTPGDFSLSVKFGDTVQHFKVLRDNGGKYFLWVVKFNSLNGLVEYHRTSSVSRNQQIFLKDMVIEKPMVVAQFDFNADEADELTFKRGDLITVLDQNDNNWWMGEIKDMYGQTQKGLFPKTYVQPHVSSVANDSGAR</sequence>
<dbReference type="Gene3D" id="3.30.505.10">
    <property type="entry name" value="SH2 domain"/>
    <property type="match status" value="1"/>
</dbReference>
<evidence type="ECO:0000256" key="2">
    <source>
        <dbReference type="ARBA" id="ARBA00022737"/>
    </source>
</evidence>
<dbReference type="InterPro" id="IPR036860">
    <property type="entry name" value="SH2_dom_sf"/>
</dbReference>
<dbReference type="OrthoDB" id="10255964at2759"/>
<dbReference type="InterPro" id="IPR043539">
    <property type="entry name" value="Grb2-like"/>
</dbReference>
<dbReference type="EMBL" id="CAIIXF020000009">
    <property type="protein sequence ID" value="CAH1794711.1"/>
    <property type="molecule type" value="Genomic_DNA"/>
</dbReference>
<dbReference type="PRINTS" id="PR00452">
    <property type="entry name" value="SH3DOMAIN"/>
</dbReference>
<dbReference type="FunFam" id="3.30.505.10:FF:000022">
    <property type="entry name" value="Growth factor receptor-bound protein 2"/>
    <property type="match status" value="1"/>
</dbReference>
<name>A0A8J1U8A9_OWEFU</name>
<dbReference type="PRINTS" id="PR00499">
    <property type="entry name" value="P67PHOX"/>
</dbReference>
<dbReference type="CDD" id="cd00174">
    <property type="entry name" value="SH3"/>
    <property type="match status" value="1"/>
</dbReference>
<proteinExistence type="predicted"/>
<gene>
    <name evidence="4" type="ORF">OFUS_LOCUS19363</name>
</gene>